<proteinExistence type="predicted"/>
<evidence type="ECO:0000313" key="5">
    <source>
        <dbReference type="EMBL" id="PPU08487.1"/>
    </source>
</evidence>
<evidence type="ECO:0000256" key="3">
    <source>
        <dbReference type="ARBA" id="ARBA00022729"/>
    </source>
</evidence>
<dbReference type="AlphaFoldDB" id="A0A2S7AFH3"/>
<dbReference type="CDD" id="cd11339">
    <property type="entry name" value="AmyAc_bac_CMD_like_2"/>
    <property type="match status" value="1"/>
</dbReference>
<keyword evidence="5" id="KW-0808">Transferase</keyword>
<dbReference type="InterPro" id="IPR006047">
    <property type="entry name" value="GH13_cat_dom"/>
</dbReference>
<sequence length="592" mass="64960">MAGRSTDLRAGHRRRQFAPCRCVRGAGSSGFGRAVMRHVMMAGLIVCAGAANAATAHGDYYGTLEPFAADAVYFVVTDRFVNGDPGNDQRDQGGAHRTFDVPTPCADAVGDNIGYLGGDFKGIVEHADYIRELGFGALWITPIVDNPDEAFTGGKPISCGSTLSDHGKTGYHGYWGVNFYKLDEHLPSPGLDFAGFTRAMHANHLKVVLDIVGNHGSPAYSMPAAQPGFGKLYDADGRLVADHQNLPPAQLDPQHIPLHAFYNTGGGLAELSDLNENNPAVLDYLAGAYLHWMEQGADAFRIDTIGWMPDRFWHAFVARIREKRPGFFMFGEAFDYDANKIAGHTWARNAGVSVLDFPLKQQLSAVFGHKQAGFEKLAAPLFLRQGPYANPYELMSFYDNHDMARLDASDTGFIDAHNWLFTARGIPVIYYGSETGFMRGRAEHAGNRNYFGAERIRTAPQSPIFGPLQQIARLRRDTPALQRGLQVDVLLRGDQAAFFRVYQHAGTSQTALVLINKGDVAANIEVTHFLQPGTWRDALSGERVPVQRRLLTPVPAHGVRVLLSDAPITDPALRRQLDAQMAEQAARDARNR</sequence>
<dbReference type="InterPro" id="IPR013780">
    <property type="entry name" value="Glyco_hydro_b"/>
</dbReference>
<dbReference type="EMBL" id="MIGY01000002">
    <property type="protein sequence ID" value="PPU08487.1"/>
    <property type="molecule type" value="Genomic_DNA"/>
</dbReference>
<dbReference type="SUPFAM" id="SSF51011">
    <property type="entry name" value="Glycosyl hydrolase domain"/>
    <property type="match status" value="1"/>
</dbReference>
<dbReference type="Pfam" id="PF00128">
    <property type="entry name" value="Alpha-amylase"/>
    <property type="match status" value="2"/>
</dbReference>
<feature type="domain" description="Glycosyl hydrolase family 13 catalytic" evidence="4">
    <location>
        <begin position="74"/>
        <end position="457"/>
    </location>
</feature>
<organism evidence="5 6">
    <name type="scientific">Xanthomonas arboricola</name>
    <dbReference type="NCBI Taxonomy" id="56448"/>
    <lineage>
        <taxon>Bacteria</taxon>
        <taxon>Pseudomonadati</taxon>
        <taxon>Pseudomonadota</taxon>
        <taxon>Gammaproteobacteria</taxon>
        <taxon>Lysobacterales</taxon>
        <taxon>Lysobacteraceae</taxon>
        <taxon>Xanthomonas</taxon>
    </lineage>
</organism>
<evidence type="ECO:0000256" key="1">
    <source>
        <dbReference type="ARBA" id="ARBA00001913"/>
    </source>
</evidence>
<dbReference type="Gene3D" id="2.60.40.1180">
    <property type="entry name" value="Golgi alpha-mannosidase II"/>
    <property type="match status" value="1"/>
</dbReference>
<comment type="caution">
    <text evidence="5">The sequence shown here is derived from an EMBL/GenBank/DDBJ whole genome shotgun (WGS) entry which is preliminary data.</text>
</comment>
<evidence type="ECO:0000256" key="2">
    <source>
        <dbReference type="ARBA" id="ARBA00022723"/>
    </source>
</evidence>
<dbReference type="PANTHER" id="PTHR10357">
    <property type="entry name" value="ALPHA-AMYLASE FAMILY MEMBER"/>
    <property type="match status" value="1"/>
</dbReference>
<dbReference type="Gene3D" id="3.20.20.80">
    <property type="entry name" value="Glycosidases"/>
    <property type="match status" value="1"/>
</dbReference>
<name>A0A2S7AFH3_9XANT</name>
<dbReference type="Proteomes" id="UP000239204">
    <property type="component" value="Unassembled WGS sequence"/>
</dbReference>
<gene>
    <name evidence="5" type="ORF">XarjCFBP7645_07415</name>
</gene>
<reference evidence="5 6" key="1">
    <citation type="submission" date="2016-08" db="EMBL/GenBank/DDBJ databases">
        <title>Evolution of the type three secretion system and type three effector repertoires in Xanthomonas.</title>
        <authorList>
            <person name="Merda D."/>
            <person name="Briand M."/>
            <person name="Bosis E."/>
            <person name="Rousseau C."/>
            <person name="Portier P."/>
            <person name="Jacques M.-A."/>
            <person name="Fischer-Le Saux M."/>
        </authorList>
    </citation>
    <scope>NUCLEOTIDE SEQUENCE [LARGE SCALE GENOMIC DNA]</scope>
    <source>
        <strain evidence="5 6">CFBP 7645</strain>
    </source>
</reference>
<dbReference type="GO" id="GO:0016740">
    <property type="term" value="F:transferase activity"/>
    <property type="evidence" value="ECO:0007669"/>
    <property type="project" value="UniProtKB-KW"/>
</dbReference>
<accession>A0A2S7AFH3</accession>
<comment type="cofactor">
    <cofactor evidence="1">
        <name>Ca(2+)</name>
        <dbReference type="ChEBI" id="CHEBI:29108"/>
    </cofactor>
</comment>
<evidence type="ECO:0000313" key="6">
    <source>
        <dbReference type="Proteomes" id="UP000239204"/>
    </source>
</evidence>
<dbReference type="GO" id="GO:0005975">
    <property type="term" value="P:carbohydrate metabolic process"/>
    <property type="evidence" value="ECO:0007669"/>
    <property type="project" value="InterPro"/>
</dbReference>
<evidence type="ECO:0000259" key="4">
    <source>
        <dbReference type="SMART" id="SM00642"/>
    </source>
</evidence>
<dbReference type="PANTHER" id="PTHR10357:SF215">
    <property type="entry name" value="ALPHA-AMYLASE 1"/>
    <property type="match status" value="1"/>
</dbReference>
<dbReference type="SUPFAM" id="SSF51445">
    <property type="entry name" value="(Trans)glycosidases"/>
    <property type="match status" value="1"/>
</dbReference>
<keyword evidence="2" id="KW-0479">Metal-binding</keyword>
<dbReference type="InterPro" id="IPR017853">
    <property type="entry name" value="GH"/>
</dbReference>
<dbReference type="GO" id="GO:0046872">
    <property type="term" value="F:metal ion binding"/>
    <property type="evidence" value="ECO:0007669"/>
    <property type="project" value="UniProtKB-KW"/>
</dbReference>
<dbReference type="SMART" id="SM00642">
    <property type="entry name" value="Aamy"/>
    <property type="match status" value="1"/>
</dbReference>
<keyword evidence="3" id="KW-0732">Signal</keyword>
<protein>
    <submittedName>
        <fullName evidence="5">Cyclomaltodextrin glucanotransferase</fullName>
    </submittedName>
</protein>